<evidence type="ECO:0000313" key="3">
    <source>
        <dbReference type="EMBL" id="OAY60712.1"/>
    </source>
</evidence>
<dbReference type="Gramene" id="Manes.01G133300.1.v8.1">
    <property type="protein sequence ID" value="Manes.01G133300.1.v8.1.CDS"/>
    <property type="gene ID" value="Manes.01G133300.v8.1"/>
</dbReference>
<dbReference type="AlphaFoldDB" id="A0A2C9WLS3"/>
<gene>
    <name evidence="3" type="ORF">MANES_01G133300v8</name>
</gene>
<feature type="compositionally biased region" description="Low complexity" evidence="1">
    <location>
        <begin position="197"/>
        <end position="210"/>
    </location>
</feature>
<dbReference type="EMBL" id="CM004387">
    <property type="protein sequence ID" value="OAY60712.1"/>
    <property type="molecule type" value="Genomic_DNA"/>
</dbReference>
<proteinExistence type="predicted"/>
<dbReference type="OrthoDB" id="692230at2759"/>
<accession>A0A2C9WLS3</accession>
<reference evidence="4" key="1">
    <citation type="journal article" date="2016" name="Nat. Biotechnol.">
        <title>Sequencing wild and cultivated cassava and related species reveals extensive interspecific hybridization and genetic diversity.</title>
        <authorList>
            <person name="Bredeson J.V."/>
            <person name="Lyons J.B."/>
            <person name="Prochnik S.E."/>
            <person name="Wu G.A."/>
            <person name="Ha C.M."/>
            <person name="Edsinger-Gonzales E."/>
            <person name="Grimwood J."/>
            <person name="Schmutz J."/>
            <person name="Rabbi I.Y."/>
            <person name="Egesi C."/>
            <person name="Nauluvula P."/>
            <person name="Lebot V."/>
            <person name="Ndunguru J."/>
            <person name="Mkamilo G."/>
            <person name="Bart R.S."/>
            <person name="Setter T.L."/>
            <person name="Gleadow R.M."/>
            <person name="Kulakow P."/>
            <person name="Ferguson M.E."/>
            <person name="Rounsley S."/>
            <person name="Rokhsar D.S."/>
        </authorList>
    </citation>
    <scope>NUCLEOTIDE SEQUENCE [LARGE SCALE GENOMIC DNA]</scope>
    <source>
        <strain evidence="4">cv. AM560-2</strain>
    </source>
</reference>
<protein>
    <recommendedName>
        <fullName evidence="2">DUF7787 domain-containing protein</fullName>
    </recommendedName>
</protein>
<comment type="caution">
    <text evidence="3">The sequence shown here is derived from an EMBL/GenBank/DDBJ whole genome shotgun (WGS) entry which is preliminary data.</text>
</comment>
<organism evidence="3 4">
    <name type="scientific">Manihot esculenta</name>
    <name type="common">Cassava</name>
    <name type="synonym">Jatropha manihot</name>
    <dbReference type="NCBI Taxonomy" id="3983"/>
    <lineage>
        <taxon>Eukaryota</taxon>
        <taxon>Viridiplantae</taxon>
        <taxon>Streptophyta</taxon>
        <taxon>Embryophyta</taxon>
        <taxon>Tracheophyta</taxon>
        <taxon>Spermatophyta</taxon>
        <taxon>Magnoliopsida</taxon>
        <taxon>eudicotyledons</taxon>
        <taxon>Gunneridae</taxon>
        <taxon>Pentapetalae</taxon>
        <taxon>rosids</taxon>
        <taxon>fabids</taxon>
        <taxon>Malpighiales</taxon>
        <taxon>Euphorbiaceae</taxon>
        <taxon>Crotonoideae</taxon>
        <taxon>Manihoteae</taxon>
        <taxon>Manihot</taxon>
    </lineage>
</organism>
<feature type="domain" description="DUF7787" evidence="2">
    <location>
        <begin position="29"/>
        <end position="85"/>
    </location>
</feature>
<dbReference type="STRING" id="3983.A0A2C9WLS3"/>
<dbReference type="Pfam" id="PF25042">
    <property type="entry name" value="DUF7787"/>
    <property type="match status" value="1"/>
</dbReference>
<dbReference type="PANTHER" id="PTHR35096:SF8">
    <property type="entry name" value="OS03G0308600 PROTEIN"/>
    <property type="match status" value="1"/>
</dbReference>
<evidence type="ECO:0000256" key="1">
    <source>
        <dbReference type="SAM" id="MobiDB-lite"/>
    </source>
</evidence>
<dbReference type="Proteomes" id="UP000091857">
    <property type="component" value="Chromosome 1"/>
</dbReference>
<sequence>MAYQRQAIIIETFNTLSINKRNSKMRALKEEISVEDYLRFFHSQKRFDFTVNFLNQIIVIHGFKKILQRPKKVLTEAIETIDLLNLSRSTLRDNGMSSCAFINLEDVIADLNDLNWQDCRVTSIQTLNSPKDDFSSNTHATDTANHSLGLSSKSTADCHGADVVALAPGSSSNGGSTTGRGAPKLGRKRKREGGRELGSPSSGLASLGSC</sequence>
<dbReference type="InterPro" id="IPR056689">
    <property type="entry name" value="DUF7787"/>
</dbReference>
<name>A0A2C9WLS3_MANES</name>
<evidence type="ECO:0000259" key="2">
    <source>
        <dbReference type="Pfam" id="PF25042"/>
    </source>
</evidence>
<keyword evidence="4" id="KW-1185">Reference proteome</keyword>
<feature type="region of interest" description="Disordered" evidence="1">
    <location>
        <begin position="166"/>
        <end position="210"/>
    </location>
</feature>
<dbReference type="PANTHER" id="PTHR35096">
    <property type="entry name" value="BNAA08G28570D PROTEIN"/>
    <property type="match status" value="1"/>
</dbReference>
<evidence type="ECO:0000313" key="4">
    <source>
        <dbReference type="Proteomes" id="UP000091857"/>
    </source>
</evidence>